<dbReference type="InterPro" id="IPR021804">
    <property type="entry name" value="DUF3375"/>
</dbReference>
<evidence type="ECO:0000313" key="3">
    <source>
        <dbReference type="Proteomes" id="UP000242637"/>
    </source>
</evidence>
<dbReference type="Proteomes" id="UP000242637">
    <property type="component" value="Chromosome 1"/>
</dbReference>
<dbReference type="GeneID" id="63458572"/>
<dbReference type="RefSeq" id="WP_028327343.1">
    <property type="nucleotide sequence ID" value="NZ_LT906453.1"/>
</dbReference>
<keyword evidence="3" id="KW-1185">Reference proteome</keyword>
<dbReference type="OrthoDB" id="3756696at2"/>
<dbReference type="STRING" id="1121387.GCA_000429885_01442"/>
<evidence type="ECO:0000256" key="1">
    <source>
        <dbReference type="SAM" id="MobiDB-lite"/>
    </source>
</evidence>
<reference evidence="2 3" key="1">
    <citation type="submission" date="2017-06" db="EMBL/GenBank/DDBJ databases">
        <authorList>
            <consortium name="Pathogen Informatics"/>
        </authorList>
    </citation>
    <scope>NUCLEOTIDE SEQUENCE [LARGE SCALE GENOMIC DNA]</scope>
    <source>
        <strain evidence="2 3">NCTC13039</strain>
    </source>
</reference>
<gene>
    <name evidence="2" type="ORF">SAMEA4475696_00272</name>
</gene>
<sequence>MTSDTGELHQNYTDILNHPALTLLRRRDAALILTILTKAFGTSGTPVPQDRMHGLTEATLIETEGTDPTTGRPTRTGRELCDTWLTGNTRWLTRILAPNGQDEAYRMTPEAEHALAFVTELTRTHIVTTATTVETLLEAAHRCAIKASTAPTERKRLLTQRRNELTQQLNDIDTQLATIDTTPITPEPNHTVLNEYLSVHNGLETLLRDLRNISTTVRAQGDQLRHEFQTDTRETGTIIDEYLQRLSVLFSRTREGQGFESAQRLLNNPTRVNNLRNDIDTILNHPFATTLPPEHTATTRRMVNAINRGIAEVIDARNHLNTTFTRYLRSRHAPNHNLLPTRIRELEAALTTWQKNHKTHHPLPLTNPLTTTDITTLRTQPPTPKNTTHPPHPKTTTHTNNHFNPTHLRHNAGPRYREITTTINTLLTTTNTHPTAATILNTLPPDCQRPIDLLGLLTLAATHGHITNDGTTETITTTRPDGTQRTLTTDLATITTNPTQPHPTKETP</sequence>
<dbReference type="EMBL" id="LT906453">
    <property type="protein sequence ID" value="SNV17706.1"/>
    <property type="molecule type" value="Genomic_DNA"/>
</dbReference>
<proteinExistence type="predicted"/>
<name>A0A239V6S1_9MICO</name>
<accession>A0A239V6S1</accession>
<feature type="compositionally biased region" description="Low complexity" evidence="1">
    <location>
        <begin position="379"/>
        <end position="406"/>
    </location>
</feature>
<dbReference type="KEGG" id="dco:SAMEA4475696_0272"/>
<dbReference type="Pfam" id="PF11855">
    <property type="entry name" value="DUF3375"/>
    <property type="match status" value="1"/>
</dbReference>
<protein>
    <submittedName>
        <fullName evidence="2">Protein of uncharacterized function (DUF3375)</fullName>
    </submittedName>
</protein>
<dbReference type="AlphaFoldDB" id="A0A239V6S1"/>
<organism evidence="2 3">
    <name type="scientific">Dermatophilus congolensis</name>
    <dbReference type="NCBI Taxonomy" id="1863"/>
    <lineage>
        <taxon>Bacteria</taxon>
        <taxon>Bacillati</taxon>
        <taxon>Actinomycetota</taxon>
        <taxon>Actinomycetes</taxon>
        <taxon>Micrococcales</taxon>
        <taxon>Dermatophilaceae</taxon>
        <taxon>Dermatophilus</taxon>
    </lineage>
</organism>
<evidence type="ECO:0000313" key="2">
    <source>
        <dbReference type="EMBL" id="SNV17706.1"/>
    </source>
</evidence>
<feature type="region of interest" description="Disordered" evidence="1">
    <location>
        <begin position="379"/>
        <end position="411"/>
    </location>
</feature>